<evidence type="ECO:0000313" key="1">
    <source>
        <dbReference type="EMBL" id="GJU09530.1"/>
    </source>
</evidence>
<name>A0ABQ5JC64_9ASTR</name>
<sequence length="69" mass="7559">MPLALFRQLIGLSTGRNDGIVIESGMDVGIVADDEVVHKLISMVEKNELFEELMIVVVDTGQNLTELDS</sequence>
<comment type="caution">
    <text evidence="1">The sequence shown here is derived from an EMBL/GenBank/DDBJ whole genome shotgun (WGS) entry which is preliminary data.</text>
</comment>
<reference evidence="1" key="1">
    <citation type="journal article" date="2022" name="Int. J. Mol. Sci.">
        <title>Draft Genome of Tanacetum Coccineum: Genomic Comparison of Closely Related Tanacetum-Family Plants.</title>
        <authorList>
            <person name="Yamashiro T."/>
            <person name="Shiraishi A."/>
            <person name="Nakayama K."/>
            <person name="Satake H."/>
        </authorList>
    </citation>
    <scope>NUCLEOTIDE SEQUENCE</scope>
</reference>
<accession>A0ABQ5JC64</accession>
<dbReference type="EMBL" id="BQNB010021736">
    <property type="protein sequence ID" value="GJU09530.1"/>
    <property type="molecule type" value="Genomic_DNA"/>
</dbReference>
<reference evidence="1" key="2">
    <citation type="submission" date="2022-01" db="EMBL/GenBank/DDBJ databases">
        <authorList>
            <person name="Yamashiro T."/>
            <person name="Shiraishi A."/>
            <person name="Satake H."/>
            <person name="Nakayama K."/>
        </authorList>
    </citation>
    <scope>NUCLEOTIDE SEQUENCE</scope>
</reference>
<protein>
    <submittedName>
        <fullName evidence="1">Uncharacterized protein</fullName>
    </submittedName>
</protein>
<keyword evidence="2" id="KW-1185">Reference proteome</keyword>
<proteinExistence type="predicted"/>
<gene>
    <name evidence="1" type="ORF">Tco_1131926</name>
</gene>
<evidence type="ECO:0000313" key="2">
    <source>
        <dbReference type="Proteomes" id="UP001151760"/>
    </source>
</evidence>
<dbReference type="Proteomes" id="UP001151760">
    <property type="component" value="Unassembled WGS sequence"/>
</dbReference>
<organism evidence="1 2">
    <name type="scientific">Tanacetum coccineum</name>
    <dbReference type="NCBI Taxonomy" id="301880"/>
    <lineage>
        <taxon>Eukaryota</taxon>
        <taxon>Viridiplantae</taxon>
        <taxon>Streptophyta</taxon>
        <taxon>Embryophyta</taxon>
        <taxon>Tracheophyta</taxon>
        <taxon>Spermatophyta</taxon>
        <taxon>Magnoliopsida</taxon>
        <taxon>eudicotyledons</taxon>
        <taxon>Gunneridae</taxon>
        <taxon>Pentapetalae</taxon>
        <taxon>asterids</taxon>
        <taxon>campanulids</taxon>
        <taxon>Asterales</taxon>
        <taxon>Asteraceae</taxon>
        <taxon>Asteroideae</taxon>
        <taxon>Anthemideae</taxon>
        <taxon>Anthemidinae</taxon>
        <taxon>Tanacetum</taxon>
    </lineage>
</organism>